<reference evidence="1 2" key="1">
    <citation type="submission" date="2021-01" db="EMBL/GenBank/DDBJ databases">
        <title>Genomic Encyclopedia of Type Strains, Phase IV (KMG-IV): sequencing the most valuable type-strain genomes for metagenomic binning, comparative biology and taxonomic classification.</title>
        <authorList>
            <person name="Goeker M."/>
        </authorList>
    </citation>
    <scope>NUCLEOTIDE SEQUENCE [LARGE SCALE GENOMIC DNA]</scope>
    <source>
        <strain evidence="1 2">DSM 25540</strain>
    </source>
</reference>
<evidence type="ECO:0000313" key="2">
    <source>
        <dbReference type="Proteomes" id="UP000741863"/>
    </source>
</evidence>
<dbReference type="EMBL" id="JAFBEC010000002">
    <property type="protein sequence ID" value="MBM7631888.1"/>
    <property type="molecule type" value="Genomic_DNA"/>
</dbReference>
<dbReference type="Proteomes" id="UP000741863">
    <property type="component" value="Unassembled WGS sequence"/>
</dbReference>
<name>A0ABS2PAM3_9BACL</name>
<proteinExistence type="predicted"/>
<dbReference type="SUPFAM" id="SSF51735">
    <property type="entry name" value="NAD(P)-binding Rossmann-fold domains"/>
    <property type="match status" value="1"/>
</dbReference>
<dbReference type="RefSeq" id="WP_204695920.1">
    <property type="nucleotide sequence ID" value="NZ_JAFBEC010000002.1"/>
</dbReference>
<evidence type="ECO:0000313" key="1">
    <source>
        <dbReference type="EMBL" id="MBM7631888.1"/>
    </source>
</evidence>
<organism evidence="1 2">
    <name type="scientific">Geomicrobium sediminis</name>
    <dbReference type="NCBI Taxonomy" id="1347788"/>
    <lineage>
        <taxon>Bacteria</taxon>
        <taxon>Bacillati</taxon>
        <taxon>Bacillota</taxon>
        <taxon>Bacilli</taxon>
        <taxon>Bacillales</taxon>
        <taxon>Geomicrobium</taxon>
    </lineage>
</organism>
<protein>
    <recommendedName>
        <fullName evidence="3">Pyrroline-5-carboxylate reductase catalytic N-terminal domain-containing protein</fullName>
    </recommendedName>
</protein>
<evidence type="ECO:0008006" key="3">
    <source>
        <dbReference type="Google" id="ProtNLM"/>
    </source>
</evidence>
<sequence>MLIIGYGRLGQAIVGILTNHQTERVHVYNRTKDKLTGKQNVDVIYPQSFQDYHDVILAIPAHAYEPFFSMYRSFFSSTCRFYYTATALMHSDVAPLIEEEQMMIPCKLLGHARVALQEREAVFALQSKQQVMKFKELTSHAFTVIEGDEDAVRKANTIATEESLRGLKRMEERMNKTSISDEMLRAVQAQIPNGIAKAHLQNDHGHFAKSLLQQWNNGSDEDE</sequence>
<dbReference type="Gene3D" id="3.40.50.720">
    <property type="entry name" value="NAD(P)-binding Rossmann-like Domain"/>
    <property type="match status" value="1"/>
</dbReference>
<accession>A0ABS2PAM3</accession>
<gene>
    <name evidence="1" type="ORF">JOD17_000980</name>
</gene>
<dbReference type="InterPro" id="IPR036291">
    <property type="entry name" value="NAD(P)-bd_dom_sf"/>
</dbReference>
<comment type="caution">
    <text evidence="1">The sequence shown here is derived from an EMBL/GenBank/DDBJ whole genome shotgun (WGS) entry which is preliminary data.</text>
</comment>
<keyword evidence="2" id="KW-1185">Reference proteome</keyword>